<feature type="transmembrane region" description="Helical" evidence="9">
    <location>
        <begin position="127"/>
        <end position="148"/>
    </location>
</feature>
<keyword evidence="3" id="KW-1003">Cell membrane</keyword>
<dbReference type="CDD" id="cd06579">
    <property type="entry name" value="TM_PBP1_transp_AraH_like"/>
    <property type="match status" value="1"/>
</dbReference>
<evidence type="ECO:0000256" key="6">
    <source>
        <dbReference type="ARBA" id="ARBA00022989"/>
    </source>
</evidence>
<dbReference type="PANTHER" id="PTHR32196">
    <property type="entry name" value="ABC TRANSPORTER PERMEASE PROTEIN YPHD-RELATED-RELATED"/>
    <property type="match status" value="1"/>
</dbReference>
<evidence type="ECO:0000313" key="10">
    <source>
        <dbReference type="EMBL" id="PPK78748.1"/>
    </source>
</evidence>
<evidence type="ECO:0000256" key="2">
    <source>
        <dbReference type="ARBA" id="ARBA00022448"/>
    </source>
</evidence>
<feature type="transmembrane region" description="Helical" evidence="9">
    <location>
        <begin position="226"/>
        <end position="245"/>
    </location>
</feature>
<keyword evidence="11" id="KW-1185">Reference proteome</keyword>
<protein>
    <recommendedName>
        <fullName evidence="8">Autoinducer 2 import system permease protein LsrD</fullName>
    </recommendedName>
</protein>
<feature type="transmembrane region" description="Helical" evidence="9">
    <location>
        <begin position="45"/>
        <end position="65"/>
    </location>
</feature>
<evidence type="ECO:0000256" key="3">
    <source>
        <dbReference type="ARBA" id="ARBA00022475"/>
    </source>
</evidence>
<dbReference type="RefSeq" id="WP_104438826.1">
    <property type="nucleotide sequence ID" value="NZ_PTJA01000013.1"/>
</dbReference>
<feature type="transmembrane region" description="Helical" evidence="9">
    <location>
        <begin position="168"/>
        <end position="192"/>
    </location>
</feature>
<name>A0A2S6HN03_9FIRM</name>
<dbReference type="EMBL" id="PTJA01000013">
    <property type="protein sequence ID" value="PPK78748.1"/>
    <property type="molecule type" value="Genomic_DNA"/>
</dbReference>
<keyword evidence="7 9" id="KW-0472">Membrane</keyword>
<organism evidence="10 11">
    <name type="scientific">Lacrimispora xylanisolvens</name>
    <dbReference type="NCBI Taxonomy" id="384636"/>
    <lineage>
        <taxon>Bacteria</taxon>
        <taxon>Bacillati</taxon>
        <taxon>Bacillota</taxon>
        <taxon>Clostridia</taxon>
        <taxon>Lachnospirales</taxon>
        <taxon>Lachnospiraceae</taxon>
        <taxon>Lacrimispora</taxon>
    </lineage>
</organism>
<evidence type="ECO:0000313" key="11">
    <source>
        <dbReference type="Proteomes" id="UP000237749"/>
    </source>
</evidence>
<keyword evidence="2" id="KW-0813">Transport</keyword>
<evidence type="ECO:0000256" key="7">
    <source>
        <dbReference type="ARBA" id="ARBA00023136"/>
    </source>
</evidence>
<dbReference type="AlphaFoldDB" id="A0A2S6HN03"/>
<feature type="transmembrane region" description="Helical" evidence="9">
    <location>
        <begin position="251"/>
        <end position="269"/>
    </location>
</feature>
<feature type="transmembrane region" description="Helical" evidence="9">
    <location>
        <begin position="12"/>
        <end position="33"/>
    </location>
</feature>
<dbReference type="Pfam" id="PF02653">
    <property type="entry name" value="BPD_transp_2"/>
    <property type="match status" value="1"/>
</dbReference>
<reference evidence="10 11" key="1">
    <citation type="submission" date="2018-02" db="EMBL/GenBank/DDBJ databases">
        <title>Genomic Encyclopedia of Archaeal and Bacterial Type Strains, Phase II (KMG-II): from individual species to whole genera.</title>
        <authorList>
            <person name="Goeker M."/>
        </authorList>
    </citation>
    <scope>NUCLEOTIDE SEQUENCE [LARGE SCALE GENOMIC DNA]</scope>
    <source>
        <strain evidence="10 11">DSM 3808</strain>
    </source>
</reference>
<dbReference type="GO" id="GO:0005886">
    <property type="term" value="C:plasma membrane"/>
    <property type="evidence" value="ECO:0007669"/>
    <property type="project" value="UniProtKB-SubCell"/>
</dbReference>
<evidence type="ECO:0000256" key="1">
    <source>
        <dbReference type="ARBA" id="ARBA00004651"/>
    </source>
</evidence>
<feature type="transmembrane region" description="Helical" evidence="9">
    <location>
        <begin position="307"/>
        <end position="323"/>
    </location>
</feature>
<evidence type="ECO:0000256" key="5">
    <source>
        <dbReference type="ARBA" id="ARBA00022692"/>
    </source>
</evidence>
<evidence type="ECO:0000256" key="8">
    <source>
        <dbReference type="ARBA" id="ARBA00039381"/>
    </source>
</evidence>
<sequence>MKISFSPRLKQVWKKWEFVLTLIILLEIIIFALKNSKFLMPRVLFGSMNDIISICIISLFVTFVMITGGIDIQAGSIVGLSSIILGVAWQDFGFNIWAASCLAMVAAGVCGGISGFFIAYCGVQPMVVTLGGSFLYTGIGLLVSKLSATESYKGIGGFPEGFLRLSKYRLFGIIPFQVIIFLILAVLAYILLHKTRYGREVFLVGVNQNAAEYSGINTRLIIMSTYVLSAVSASVAGIILTSYLGTAKSDIGATLTLPIITAVVLGGTLSTGGKGSVPGTALAAVAIGTLRFGLPLCFKVSQQYLDIPVGILLLVIIIGRALLNRPGLRTKSVIRGRIPHK</sequence>
<dbReference type="OrthoDB" id="9784538at2"/>
<proteinExistence type="predicted"/>
<comment type="caution">
    <text evidence="10">The sequence shown here is derived from an EMBL/GenBank/DDBJ whole genome shotgun (WGS) entry which is preliminary data.</text>
</comment>
<evidence type="ECO:0000256" key="4">
    <source>
        <dbReference type="ARBA" id="ARBA00022519"/>
    </source>
</evidence>
<dbReference type="InterPro" id="IPR001851">
    <property type="entry name" value="ABC_transp_permease"/>
</dbReference>
<feature type="transmembrane region" description="Helical" evidence="9">
    <location>
        <begin position="72"/>
        <end position="90"/>
    </location>
</feature>
<evidence type="ECO:0000256" key="9">
    <source>
        <dbReference type="SAM" id="Phobius"/>
    </source>
</evidence>
<feature type="transmembrane region" description="Helical" evidence="9">
    <location>
        <begin position="96"/>
        <end position="120"/>
    </location>
</feature>
<accession>A0A2S6HN03</accession>
<keyword evidence="5 9" id="KW-0812">Transmembrane</keyword>
<dbReference type="PANTHER" id="PTHR32196:SF71">
    <property type="entry name" value="AUTOINDUCER 2 IMPORT SYSTEM PERMEASE PROTEIN LSRD"/>
    <property type="match status" value="1"/>
</dbReference>
<gene>
    <name evidence="10" type="ORF">BXY41_11378</name>
</gene>
<dbReference type="Proteomes" id="UP000237749">
    <property type="component" value="Unassembled WGS sequence"/>
</dbReference>
<comment type="subcellular location">
    <subcellularLocation>
        <location evidence="1">Cell membrane</location>
        <topology evidence="1">Multi-pass membrane protein</topology>
    </subcellularLocation>
</comment>
<dbReference type="GO" id="GO:0022857">
    <property type="term" value="F:transmembrane transporter activity"/>
    <property type="evidence" value="ECO:0007669"/>
    <property type="project" value="InterPro"/>
</dbReference>
<keyword evidence="6 9" id="KW-1133">Transmembrane helix</keyword>
<keyword evidence="4" id="KW-0997">Cell inner membrane</keyword>